<evidence type="ECO:0000313" key="2">
    <source>
        <dbReference type="Proteomes" id="UP000316851"/>
    </source>
</evidence>
<dbReference type="EMBL" id="VHHP01000003">
    <property type="protein sequence ID" value="TPR54097.1"/>
    <property type="molecule type" value="Genomic_DNA"/>
</dbReference>
<gene>
    <name evidence="1" type="ORF">FJR74_01490</name>
</gene>
<dbReference type="RefSeq" id="WP_140914786.1">
    <property type="nucleotide sequence ID" value="NZ_VHHP01000003.1"/>
</dbReference>
<organism evidence="1 2">
    <name type="scientific">Metamycoplasma neophronis</name>
    <dbReference type="NCBI Taxonomy" id="872983"/>
    <lineage>
        <taxon>Bacteria</taxon>
        <taxon>Bacillati</taxon>
        <taxon>Mycoplasmatota</taxon>
        <taxon>Mycoplasmoidales</taxon>
        <taxon>Metamycoplasmataceae</taxon>
        <taxon>Metamycoplasma</taxon>
    </lineage>
</organism>
<protein>
    <submittedName>
        <fullName evidence="1">Uncharacterized protein</fullName>
    </submittedName>
</protein>
<proteinExistence type="predicted"/>
<comment type="caution">
    <text evidence="1">The sequence shown here is derived from an EMBL/GenBank/DDBJ whole genome shotgun (WGS) entry which is preliminary data.</text>
</comment>
<keyword evidence="2" id="KW-1185">Reference proteome</keyword>
<sequence length="105" mass="12598">MNDDAYKKIQKLCLQQKKEFIYKFCLYEKVSINAKKMKNNHLSCGALDVFLASLNDEDKLIFTQNFIAKNNDPDWYLDHWSKNAYYKKLHFIVNLFLRFLNAYNS</sequence>
<dbReference type="NCBIfam" id="NF045770">
    <property type="entry name" value="MPN403_MG284_C"/>
    <property type="match status" value="1"/>
</dbReference>
<accession>A0ABY2Z108</accession>
<dbReference type="Proteomes" id="UP000316851">
    <property type="component" value="Unassembled WGS sequence"/>
</dbReference>
<name>A0ABY2Z108_9BACT</name>
<evidence type="ECO:0000313" key="1">
    <source>
        <dbReference type="EMBL" id="TPR54097.1"/>
    </source>
</evidence>
<dbReference type="InterPro" id="IPR058231">
    <property type="entry name" value="MG284-like_C"/>
</dbReference>
<reference evidence="1" key="1">
    <citation type="submission" date="2019-06" db="EMBL/GenBank/DDBJ databases">
        <title>Mycoplasma neophronis type strain whole genome sequence.</title>
        <authorList>
            <person name="Spergser J."/>
        </authorList>
    </citation>
    <scope>NUCLEOTIDE SEQUENCE [LARGE SCALE GENOMIC DNA]</scope>
    <source>
        <strain evidence="1">DSM 24097</strain>
    </source>
</reference>